<keyword evidence="3" id="KW-1185">Reference proteome</keyword>
<protein>
    <recommendedName>
        <fullName evidence="1">PAS domain-containing protein</fullName>
    </recommendedName>
</protein>
<dbReference type="Gene3D" id="3.30.450.40">
    <property type="match status" value="1"/>
</dbReference>
<dbReference type="InterPro" id="IPR035965">
    <property type="entry name" value="PAS-like_dom_sf"/>
</dbReference>
<gene>
    <name evidence="2" type="ORF">KDW_35180</name>
</gene>
<dbReference type="Pfam" id="PF13188">
    <property type="entry name" value="PAS_8"/>
    <property type="match status" value="1"/>
</dbReference>
<dbReference type="Gene3D" id="3.30.450.20">
    <property type="entry name" value="PAS domain"/>
    <property type="match status" value="1"/>
</dbReference>
<organism evidence="2 3">
    <name type="scientific">Dictyobacter vulcani</name>
    <dbReference type="NCBI Taxonomy" id="2607529"/>
    <lineage>
        <taxon>Bacteria</taxon>
        <taxon>Bacillati</taxon>
        <taxon>Chloroflexota</taxon>
        <taxon>Ktedonobacteria</taxon>
        <taxon>Ktedonobacterales</taxon>
        <taxon>Dictyobacteraceae</taxon>
        <taxon>Dictyobacter</taxon>
    </lineage>
</organism>
<reference evidence="2 3" key="1">
    <citation type="submission" date="2019-10" db="EMBL/GenBank/DDBJ databases">
        <title>Dictyobacter vulcani sp. nov., within the class Ktedonobacteria, isolated from soil of volcanic Mt. Zao.</title>
        <authorList>
            <person name="Zheng Y."/>
            <person name="Wang C.M."/>
            <person name="Sakai Y."/>
            <person name="Abe K."/>
            <person name="Yokota A."/>
            <person name="Yabe S."/>
        </authorList>
    </citation>
    <scope>NUCLEOTIDE SEQUENCE [LARGE SCALE GENOMIC DNA]</scope>
    <source>
        <strain evidence="2 3">W12</strain>
    </source>
</reference>
<proteinExistence type="predicted"/>
<dbReference type="Proteomes" id="UP000326912">
    <property type="component" value="Unassembled WGS sequence"/>
</dbReference>
<accession>A0A5J4KVX3</accession>
<dbReference type="EMBL" id="BKZW01000001">
    <property type="protein sequence ID" value="GER89356.1"/>
    <property type="molecule type" value="Genomic_DNA"/>
</dbReference>
<dbReference type="InterPro" id="IPR000014">
    <property type="entry name" value="PAS"/>
</dbReference>
<feature type="domain" description="PAS" evidence="1">
    <location>
        <begin position="53"/>
        <end position="85"/>
    </location>
</feature>
<sequence>MLSLFDEKVGTFDEELLQLTTMIADYAAVALDNVRLRERENALWREAELERMRLELIIGSMAEGLVITDARGAITSLNKSAEQMLIQTQTEFTPGVPIQTLAAASEGPSWLPRLADIITQALSGQTVKNQELVAGKEDVRVPLTLNISAAPCAMQANMQVSQSEL</sequence>
<dbReference type="SUPFAM" id="SSF55781">
    <property type="entry name" value="GAF domain-like"/>
    <property type="match status" value="1"/>
</dbReference>
<dbReference type="SUPFAM" id="SSF55785">
    <property type="entry name" value="PYP-like sensor domain (PAS domain)"/>
    <property type="match status" value="1"/>
</dbReference>
<comment type="caution">
    <text evidence="2">The sequence shown here is derived from an EMBL/GenBank/DDBJ whole genome shotgun (WGS) entry which is preliminary data.</text>
</comment>
<name>A0A5J4KVX3_9CHLR</name>
<evidence type="ECO:0000313" key="2">
    <source>
        <dbReference type="EMBL" id="GER89356.1"/>
    </source>
</evidence>
<evidence type="ECO:0000259" key="1">
    <source>
        <dbReference type="Pfam" id="PF13188"/>
    </source>
</evidence>
<dbReference type="InterPro" id="IPR029016">
    <property type="entry name" value="GAF-like_dom_sf"/>
</dbReference>
<evidence type="ECO:0000313" key="3">
    <source>
        <dbReference type="Proteomes" id="UP000326912"/>
    </source>
</evidence>
<dbReference type="AlphaFoldDB" id="A0A5J4KVX3"/>